<gene>
    <name evidence="6" type="ORF">ACERK3_07390</name>
</gene>
<dbReference type="InterPro" id="IPR036390">
    <property type="entry name" value="WH_DNA-bd_sf"/>
</dbReference>
<keyword evidence="2" id="KW-0238">DNA-binding</keyword>
<protein>
    <submittedName>
        <fullName evidence="6">GntR family transcriptional regulator</fullName>
    </submittedName>
</protein>
<organism evidence="6 7">
    <name type="scientific">Natronomicrosphaera hydrolytica</name>
    <dbReference type="NCBI Taxonomy" id="3242702"/>
    <lineage>
        <taxon>Bacteria</taxon>
        <taxon>Pseudomonadati</taxon>
        <taxon>Planctomycetota</taxon>
        <taxon>Phycisphaerae</taxon>
        <taxon>Phycisphaerales</taxon>
        <taxon>Phycisphaeraceae</taxon>
        <taxon>Natronomicrosphaera</taxon>
    </lineage>
</organism>
<dbReference type="PRINTS" id="PR00035">
    <property type="entry name" value="HTHGNTR"/>
</dbReference>
<dbReference type="RefSeq" id="WP_425345047.1">
    <property type="nucleotide sequence ID" value="NZ_JBGUBD010000004.1"/>
</dbReference>
<evidence type="ECO:0000313" key="7">
    <source>
        <dbReference type="Proteomes" id="UP001575105"/>
    </source>
</evidence>
<proteinExistence type="predicted"/>
<dbReference type="PANTHER" id="PTHR30146">
    <property type="entry name" value="LACI-RELATED TRANSCRIPTIONAL REPRESSOR"/>
    <property type="match status" value="1"/>
</dbReference>
<reference evidence="6 7" key="1">
    <citation type="submission" date="2024-08" db="EMBL/GenBank/DDBJ databases">
        <title>Whole-genome sequencing of halo(alkali)philic microorganisms from hypersaline lakes.</title>
        <authorList>
            <person name="Sorokin D.Y."/>
            <person name="Merkel A.Y."/>
            <person name="Messina E."/>
            <person name="Yakimov M."/>
        </authorList>
    </citation>
    <scope>NUCLEOTIDE SEQUENCE [LARGE SCALE GENOMIC DNA]</scope>
    <source>
        <strain evidence="6 7">AB-hyl4</strain>
    </source>
</reference>
<feature type="compositionally biased region" description="Basic and acidic residues" evidence="4">
    <location>
        <begin position="356"/>
        <end position="365"/>
    </location>
</feature>
<name>A0ABV4U4N4_9BACT</name>
<dbReference type="Proteomes" id="UP001575105">
    <property type="component" value="Unassembled WGS sequence"/>
</dbReference>
<keyword evidence="1" id="KW-0805">Transcription regulation</keyword>
<dbReference type="SUPFAM" id="SSF46785">
    <property type="entry name" value="Winged helix' DNA-binding domain"/>
    <property type="match status" value="1"/>
</dbReference>
<evidence type="ECO:0000259" key="5">
    <source>
        <dbReference type="PROSITE" id="PS50949"/>
    </source>
</evidence>
<evidence type="ECO:0000256" key="1">
    <source>
        <dbReference type="ARBA" id="ARBA00023015"/>
    </source>
</evidence>
<evidence type="ECO:0000256" key="4">
    <source>
        <dbReference type="SAM" id="MobiDB-lite"/>
    </source>
</evidence>
<dbReference type="Pfam" id="PF00392">
    <property type="entry name" value="GntR"/>
    <property type="match status" value="1"/>
</dbReference>
<dbReference type="Gene3D" id="1.10.10.10">
    <property type="entry name" value="Winged helix-like DNA-binding domain superfamily/Winged helix DNA-binding domain"/>
    <property type="match status" value="1"/>
</dbReference>
<keyword evidence="7" id="KW-1185">Reference proteome</keyword>
<dbReference type="PROSITE" id="PS50949">
    <property type="entry name" value="HTH_GNTR"/>
    <property type="match status" value="1"/>
</dbReference>
<comment type="caution">
    <text evidence="6">The sequence shown here is derived from an EMBL/GenBank/DDBJ whole genome shotgun (WGS) entry which is preliminary data.</text>
</comment>
<dbReference type="SMART" id="SM00345">
    <property type="entry name" value="HTH_GNTR"/>
    <property type="match status" value="1"/>
</dbReference>
<evidence type="ECO:0000256" key="2">
    <source>
        <dbReference type="ARBA" id="ARBA00023125"/>
    </source>
</evidence>
<evidence type="ECO:0000313" key="6">
    <source>
        <dbReference type="EMBL" id="MFA9478120.1"/>
    </source>
</evidence>
<dbReference type="PANTHER" id="PTHR30146:SF109">
    <property type="entry name" value="HTH-TYPE TRANSCRIPTIONAL REGULATOR GALS"/>
    <property type="match status" value="1"/>
</dbReference>
<keyword evidence="3" id="KW-0804">Transcription</keyword>
<dbReference type="InterPro" id="IPR036388">
    <property type="entry name" value="WH-like_DNA-bd_sf"/>
</dbReference>
<feature type="domain" description="HTH gntR-type" evidence="5">
    <location>
        <begin position="1"/>
        <end position="68"/>
    </location>
</feature>
<sequence length="365" mass="40635">MSKAKQIERILERRIRHGDYLLKELPAERELAEEIGVSRMTARKAVQFLVKKGLLQRQPNGRLVVSREAETRLLHVAFLVPSLVSSDVEQWRLALDRLAEKFNMVTRTILYVHWDDPVLLDAAEGLDGMFLIPNCEPMPDRIMERLRTAGRSLVILGQDMSTLGLPSINLFPAVVVQQLLDHLAELGHRHIDCFNVQTVDPVVRARIDQWNLWRASHRMAGRVLGEPIEPYEQPLMSAYKQMGKILDEGKLQGTGLLCLTAPAAIGAARAMADRNIQVGKDISVCVINDEGLARFMTPSLTSIETPDPTPYLSVCLDWLSGSNDQWVGSLLLEPSRLPLFVGSSTGPAPTSNLSAAKDRDHADTK</sequence>
<dbReference type="Pfam" id="PF13377">
    <property type="entry name" value="Peripla_BP_3"/>
    <property type="match status" value="1"/>
</dbReference>
<dbReference type="InterPro" id="IPR000524">
    <property type="entry name" value="Tscrpt_reg_HTH_GntR"/>
</dbReference>
<dbReference type="Gene3D" id="3.40.50.2300">
    <property type="match status" value="2"/>
</dbReference>
<accession>A0ABV4U4N4</accession>
<dbReference type="SUPFAM" id="SSF53822">
    <property type="entry name" value="Periplasmic binding protein-like I"/>
    <property type="match status" value="1"/>
</dbReference>
<dbReference type="EMBL" id="JBGUBD010000004">
    <property type="protein sequence ID" value="MFA9478120.1"/>
    <property type="molecule type" value="Genomic_DNA"/>
</dbReference>
<dbReference type="InterPro" id="IPR028082">
    <property type="entry name" value="Peripla_BP_I"/>
</dbReference>
<evidence type="ECO:0000256" key="3">
    <source>
        <dbReference type="ARBA" id="ARBA00023163"/>
    </source>
</evidence>
<feature type="region of interest" description="Disordered" evidence="4">
    <location>
        <begin position="343"/>
        <end position="365"/>
    </location>
</feature>
<dbReference type="CDD" id="cd07377">
    <property type="entry name" value="WHTH_GntR"/>
    <property type="match status" value="1"/>
</dbReference>
<dbReference type="InterPro" id="IPR046335">
    <property type="entry name" value="LacI/GalR-like_sensor"/>
</dbReference>
<feature type="compositionally biased region" description="Polar residues" evidence="4">
    <location>
        <begin position="343"/>
        <end position="354"/>
    </location>
</feature>